<organism evidence="5 6">
    <name type="scientific">Methylophilus rhizosphaerae</name>
    <dbReference type="NCBI Taxonomy" id="492660"/>
    <lineage>
        <taxon>Bacteria</taxon>
        <taxon>Pseudomonadati</taxon>
        <taxon>Pseudomonadota</taxon>
        <taxon>Betaproteobacteria</taxon>
        <taxon>Nitrosomonadales</taxon>
        <taxon>Methylophilaceae</taxon>
        <taxon>Methylophilus</taxon>
    </lineage>
</organism>
<feature type="domain" description="CENP-V/GFA" evidence="4">
    <location>
        <begin position="3"/>
        <end position="111"/>
    </location>
</feature>
<evidence type="ECO:0000259" key="4">
    <source>
        <dbReference type="PROSITE" id="PS51891"/>
    </source>
</evidence>
<keyword evidence="6" id="KW-1185">Reference proteome</keyword>
<accession>A0A1G9CCP7</accession>
<comment type="similarity">
    <text evidence="1">Belongs to the Gfa family.</text>
</comment>
<dbReference type="InterPro" id="IPR052355">
    <property type="entry name" value="CENP-V-like"/>
</dbReference>
<dbReference type="PANTHER" id="PTHR28620">
    <property type="entry name" value="CENTROMERE PROTEIN V"/>
    <property type="match status" value="1"/>
</dbReference>
<proteinExistence type="inferred from homology"/>
<evidence type="ECO:0000313" key="6">
    <source>
        <dbReference type="Proteomes" id="UP000198629"/>
    </source>
</evidence>
<keyword evidence="2" id="KW-0479">Metal-binding</keyword>
<dbReference type="InterPro" id="IPR006913">
    <property type="entry name" value="CENP-V/GFA"/>
</dbReference>
<sequence>MKYTGSCHCGNIAFEVDGEVKGAMACNCSLCQRKGALMWFVPRVELKLLTPESAIHTYTFNKHVIKHHFCATCGIHPYGEGVDPNGNAIAAINIRCIEDIDLESIQVQHYDGRSA</sequence>
<keyword evidence="3" id="KW-0862">Zinc</keyword>
<dbReference type="GO" id="GO:0016846">
    <property type="term" value="F:carbon-sulfur lyase activity"/>
    <property type="evidence" value="ECO:0007669"/>
    <property type="project" value="InterPro"/>
</dbReference>
<dbReference type="InterPro" id="IPR011057">
    <property type="entry name" value="Mss4-like_sf"/>
</dbReference>
<dbReference type="OrthoDB" id="327703at2"/>
<dbReference type="Proteomes" id="UP000198629">
    <property type="component" value="Unassembled WGS sequence"/>
</dbReference>
<dbReference type="SUPFAM" id="SSF51316">
    <property type="entry name" value="Mss4-like"/>
    <property type="match status" value="1"/>
</dbReference>
<evidence type="ECO:0000256" key="1">
    <source>
        <dbReference type="ARBA" id="ARBA00005495"/>
    </source>
</evidence>
<dbReference type="Pfam" id="PF04828">
    <property type="entry name" value="GFA"/>
    <property type="match status" value="1"/>
</dbReference>
<evidence type="ECO:0000313" key="5">
    <source>
        <dbReference type="EMBL" id="SDK49427.1"/>
    </source>
</evidence>
<dbReference type="PROSITE" id="PS51891">
    <property type="entry name" value="CENP_V_GFA"/>
    <property type="match status" value="1"/>
</dbReference>
<dbReference type="GO" id="GO:0046872">
    <property type="term" value="F:metal ion binding"/>
    <property type="evidence" value="ECO:0007669"/>
    <property type="project" value="UniProtKB-KW"/>
</dbReference>
<dbReference type="Gene3D" id="2.170.150.70">
    <property type="match status" value="1"/>
</dbReference>
<evidence type="ECO:0000256" key="2">
    <source>
        <dbReference type="ARBA" id="ARBA00022723"/>
    </source>
</evidence>
<protein>
    <submittedName>
        <fullName evidence="5">Uncharacterized conserved protein</fullName>
    </submittedName>
</protein>
<reference evidence="6" key="1">
    <citation type="submission" date="2016-10" db="EMBL/GenBank/DDBJ databases">
        <authorList>
            <person name="Varghese N."/>
            <person name="Submissions S."/>
        </authorList>
    </citation>
    <scope>NUCLEOTIDE SEQUENCE [LARGE SCALE GENOMIC DNA]</scope>
    <source>
        <strain evidence="6">CBMB127</strain>
    </source>
</reference>
<evidence type="ECO:0000256" key="3">
    <source>
        <dbReference type="ARBA" id="ARBA00022833"/>
    </source>
</evidence>
<dbReference type="AlphaFoldDB" id="A0A1G9CCP7"/>
<dbReference type="EMBL" id="FNFX01000003">
    <property type="protein sequence ID" value="SDK49427.1"/>
    <property type="molecule type" value="Genomic_DNA"/>
</dbReference>
<dbReference type="RefSeq" id="WP_091471442.1">
    <property type="nucleotide sequence ID" value="NZ_FNFX01000003.1"/>
</dbReference>
<dbReference type="STRING" id="492660.SAMN05192566_1389"/>
<gene>
    <name evidence="5" type="ORF">SAMN05192566_1389</name>
</gene>
<dbReference type="PANTHER" id="PTHR28620:SF1">
    <property type="entry name" value="CENP-V_GFA DOMAIN-CONTAINING PROTEIN"/>
    <property type="match status" value="1"/>
</dbReference>
<name>A0A1G9CCP7_9PROT</name>